<evidence type="ECO:0000313" key="2">
    <source>
        <dbReference type="EMBL" id="MBC3921125.1"/>
    </source>
</evidence>
<protein>
    <submittedName>
        <fullName evidence="2">Uncharacterized protein</fullName>
    </submittedName>
</protein>
<comment type="caution">
    <text evidence="2">The sequence shown here is derived from an EMBL/GenBank/DDBJ whole genome shotgun (WGS) entry which is preliminary data.</text>
</comment>
<feature type="signal peptide" evidence="1">
    <location>
        <begin position="1"/>
        <end position="25"/>
    </location>
</feature>
<evidence type="ECO:0000313" key="3">
    <source>
        <dbReference type="Proteomes" id="UP000650424"/>
    </source>
</evidence>
<keyword evidence="1" id="KW-0732">Signal</keyword>
<dbReference type="Proteomes" id="UP000650424">
    <property type="component" value="Unassembled WGS sequence"/>
</dbReference>
<dbReference type="RefSeq" id="WP_186950961.1">
    <property type="nucleotide sequence ID" value="NZ_JACOGF010000027.1"/>
</dbReference>
<proteinExistence type="predicted"/>
<feature type="chain" id="PRO_5045753796" evidence="1">
    <location>
        <begin position="26"/>
        <end position="129"/>
    </location>
</feature>
<organism evidence="2 3">
    <name type="scientific">Undibacterium hunanense</name>
    <dbReference type="NCBI Taxonomy" id="2762292"/>
    <lineage>
        <taxon>Bacteria</taxon>
        <taxon>Pseudomonadati</taxon>
        <taxon>Pseudomonadota</taxon>
        <taxon>Betaproteobacteria</taxon>
        <taxon>Burkholderiales</taxon>
        <taxon>Oxalobacteraceae</taxon>
        <taxon>Undibacterium</taxon>
    </lineage>
</organism>
<accession>A0ABR6ZZ37</accession>
<name>A0ABR6ZZ37_9BURK</name>
<gene>
    <name evidence="2" type="ORF">H8L32_26920</name>
</gene>
<dbReference type="EMBL" id="JACOGF010000027">
    <property type="protein sequence ID" value="MBC3921125.1"/>
    <property type="molecule type" value="Genomic_DNA"/>
</dbReference>
<reference evidence="2 3" key="1">
    <citation type="submission" date="2020-08" db="EMBL/GenBank/DDBJ databases">
        <title>Novel species isolated from subtropical streams in China.</title>
        <authorList>
            <person name="Lu H."/>
        </authorList>
    </citation>
    <scope>NUCLEOTIDE SEQUENCE [LARGE SCALE GENOMIC DNA]</scope>
    <source>
        <strain evidence="2 3">CY18W</strain>
    </source>
</reference>
<evidence type="ECO:0000256" key="1">
    <source>
        <dbReference type="SAM" id="SignalP"/>
    </source>
</evidence>
<sequence>MSVFLTVRRGLMALMLAGLSLGSVAQTTGQVTDERSFPPNTKRGVLNMSKYPDVIMDGKIRYTVPATRFYDAQNMLVLPTYLTGNYIIVNYTDNDFGELQKIWILTADERKRVLPKPEVWTPMQFKSNN</sequence>
<keyword evidence="3" id="KW-1185">Reference proteome</keyword>